<evidence type="ECO:0000256" key="4">
    <source>
        <dbReference type="ARBA" id="ARBA00022692"/>
    </source>
</evidence>
<dbReference type="PANTHER" id="PTHR43081:SF1">
    <property type="entry name" value="ADENYLATE CYCLASE, TERMINAL-DIFFERENTIATION SPECIFIC"/>
    <property type="match status" value="1"/>
</dbReference>
<comment type="subcellular location">
    <subcellularLocation>
        <location evidence="1">Cell envelope</location>
    </subcellularLocation>
</comment>
<evidence type="ECO:0000313" key="11">
    <source>
        <dbReference type="EMBL" id="MBB4567082.1"/>
    </source>
</evidence>
<reference evidence="11 12" key="1">
    <citation type="submission" date="2020-08" db="EMBL/GenBank/DDBJ databases">
        <title>Genomic Encyclopedia of Type Strains, Phase IV (KMG-V): Genome sequencing to study the core and pangenomes of soil and plant-associated prokaryotes.</title>
        <authorList>
            <person name="Whitman W."/>
        </authorList>
    </citation>
    <scope>NUCLEOTIDE SEQUENCE [LARGE SCALE GENOMIC DNA]</scope>
    <source>
        <strain evidence="11 12">SEMIA 492</strain>
    </source>
</reference>
<dbReference type="Pfam" id="PF00672">
    <property type="entry name" value="HAMP"/>
    <property type="match status" value="1"/>
</dbReference>
<feature type="transmembrane region" description="Helical" evidence="8">
    <location>
        <begin position="28"/>
        <end position="50"/>
    </location>
</feature>
<name>A0A7W6ZQX6_9HYPH</name>
<dbReference type="SUPFAM" id="SSF55073">
    <property type="entry name" value="Nucleotide cyclase"/>
    <property type="match status" value="1"/>
</dbReference>
<keyword evidence="4 8" id="KW-0812">Transmembrane</keyword>
<accession>A0A7W6ZQX6</accession>
<comment type="similarity">
    <text evidence="2">Belongs to the adenylyl cyclase class-3 family.</text>
</comment>
<evidence type="ECO:0000259" key="9">
    <source>
        <dbReference type="PROSITE" id="PS50125"/>
    </source>
</evidence>
<dbReference type="FunFam" id="3.30.70.1230:FF:000016">
    <property type="entry name" value="Adenylate/guanylate cyclase domain-containing protein"/>
    <property type="match status" value="1"/>
</dbReference>
<proteinExistence type="inferred from homology"/>
<keyword evidence="6 8" id="KW-0472">Membrane</keyword>
<keyword evidence="3" id="KW-1003">Cell membrane</keyword>
<dbReference type="SMART" id="SM00304">
    <property type="entry name" value="HAMP"/>
    <property type="match status" value="1"/>
</dbReference>
<dbReference type="SUPFAM" id="SSF158472">
    <property type="entry name" value="HAMP domain-like"/>
    <property type="match status" value="1"/>
</dbReference>
<sequence length="595" mass="66153">MDISNSLILRNIRKLSGSMIKQSIRRRIVAIAAGLIILMIATSVLSMMMVGRLGHLLDELTARYNPANEHLTRIHVLSLERALALRRMVIAKMQEPPDEAGYTARKQLYDAKNAEIDREAQAARELINAIIADSDTPSDNAALARIESRIDGLLSDGRSLLRQETGELLSRLAARDFAGARDRLPRVDALRDEFDQKIDALREEMLKVSYGAITTIRAEQSQAVLISAIATLLAAVLGLIFANLVSGGIIRSVRQLLEGTRAVEAGHLDQSIDVTTRDEIGELAAAFNRMVVQLRDNQRVRETFGKYIDPRVVEGLIDRPNLTAAEGQRRFMTVLFCDLRGFTSLSEGLVPQGLVRIMNRYFSLMSEPIRANRGIIDKYVGDGIMAYWGPPFVDEAEHARFACLAALEMIERIETLRREIPDLLGVRGTPMEKCDLRIGVATGEALVGSIGSDIMMSYTVMGDVVNLASRLEGANKVYGTRNLVSEKTIAEAGSALEFREIDRIMVAGQTRPEVVFEVLGRNGELTPERLALRDFYREGLAAYHERRWDDALRTFKASLEIIPDDGPSLTLLARIESLKANPPSQDWDGSWRIEK</sequence>
<keyword evidence="7" id="KW-0802">TPR repeat</keyword>
<dbReference type="InterPro" id="IPR050697">
    <property type="entry name" value="Adenylyl/Guanylyl_Cyclase_3/4"/>
</dbReference>
<feature type="transmembrane region" description="Helical" evidence="8">
    <location>
        <begin position="223"/>
        <end position="245"/>
    </location>
</feature>
<evidence type="ECO:0000256" key="3">
    <source>
        <dbReference type="ARBA" id="ARBA00022475"/>
    </source>
</evidence>
<evidence type="ECO:0000256" key="2">
    <source>
        <dbReference type="ARBA" id="ARBA00005381"/>
    </source>
</evidence>
<comment type="caution">
    <text evidence="11">The sequence shown here is derived from an EMBL/GenBank/DDBJ whole genome shotgun (WGS) entry which is preliminary data.</text>
</comment>
<evidence type="ECO:0000256" key="8">
    <source>
        <dbReference type="SAM" id="Phobius"/>
    </source>
</evidence>
<dbReference type="RefSeq" id="WP_425349197.1">
    <property type="nucleotide sequence ID" value="NZ_LMZF01000001.1"/>
</dbReference>
<dbReference type="GO" id="GO:0035556">
    <property type="term" value="P:intracellular signal transduction"/>
    <property type="evidence" value="ECO:0007669"/>
    <property type="project" value="InterPro"/>
</dbReference>
<dbReference type="EMBL" id="JACIIG010000002">
    <property type="protein sequence ID" value="MBB4567082.1"/>
    <property type="molecule type" value="Genomic_DNA"/>
</dbReference>
<dbReference type="InterPro" id="IPR029787">
    <property type="entry name" value="Nucleotide_cyclase"/>
</dbReference>
<evidence type="ECO:0000259" key="10">
    <source>
        <dbReference type="PROSITE" id="PS50885"/>
    </source>
</evidence>
<dbReference type="InterPro" id="IPR019734">
    <property type="entry name" value="TPR_rpt"/>
</dbReference>
<feature type="domain" description="Guanylate cyclase" evidence="9">
    <location>
        <begin position="333"/>
        <end position="472"/>
    </location>
</feature>
<dbReference type="SMART" id="SM00044">
    <property type="entry name" value="CYCc"/>
    <property type="match status" value="1"/>
</dbReference>
<feature type="domain" description="HAMP" evidence="10">
    <location>
        <begin position="247"/>
        <end position="299"/>
    </location>
</feature>
<dbReference type="Gene3D" id="3.30.70.1230">
    <property type="entry name" value="Nucleotide cyclase"/>
    <property type="match status" value="1"/>
</dbReference>
<evidence type="ECO:0000256" key="7">
    <source>
        <dbReference type="PROSITE-ProRule" id="PRU00339"/>
    </source>
</evidence>
<dbReference type="GO" id="GO:0004016">
    <property type="term" value="F:adenylate cyclase activity"/>
    <property type="evidence" value="ECO:0007669"/>
    <property type="project" value="UniProtKB-EC"/>
</dbReference>
<feature type="repeat" description="TPR" evidence="7">
    <location>
        <begin position="532"/>
        <end position="565"/>
    </location>
</feature>
<dbReference type="Proteomes" id="UP000543836">
    <property type="component" value="Unassembled WGS sequence"/>
</dbReference>
<evidence type="ECO:0000256" key="1">
    <source>
        <dbReference type="ARBA" id="ARBA00004196"/>
    </source>
</evidence>
<keyword evidence="11" id="KW-0456">Lyase</keyword>
<dbReference type="GO" id="GO:0016020">
    <property type="term" value="C:membrane"/>
    <property type="evidence" value="ECO:0007669"/>
    <property type="project" value="InterPro"/>
</dbReference>
<dbReference type="Pfam" id="PF00211">
    <property type="entry name" value="Guanylate_cyc"/>
    <property type="match status" value="1"/>
</dbReference>
<protein>
    <submittedName>
        <fullName evidence="11">Adenylate cyclase</fullName>
        <ecNumber evidence="11">4.6.1.1</ecNumber>
    </submittedName>
</protein>
<dbReference type="Gene3D" id="6.10.340.10">
    <property type="match status" value="1"/>
</dbReference>
<keyword evidence="12" id="KW-1185">Reference proteome</keyword>
<organism evidence="11 12">
    <name type="scientific">Rhizobium leucaenae</name>
    <dbReference type="NCBI Taxonomy" id="29450"/>
    <lineage>
        <taxon>Bacteria</taxon>
        <taxon>Pseudomonadati</taxon>
        <taxon>Pseudomonadota</taxon>
        <taxon>Alphaproteobacteria</taxon>
        <taxon>Hyphomicrobiales</taxon>
        <taxon>Rhizobiaceae</taxon>
        <taxon>Rhizobium/Agrobacterium group</taxon>
        <taxon>Rhizobium</taxon>
    </lineage>
</organism>
<dbReference type="EC" id="4.6.1.1" evidence="11"/>
<keyword evidence="5 8" id="KW-1133">Transmembrane helix</keyword>
<dbReference type="PROSITE" id="PS50125">
    <property type="entry name" value="GUANYLATE_CYCLASE_2"/>
    <property type="match status" value="1"/>
</dbReference>
<dbReference type="GO" id="GO:0030313">
    <property type="term" value="C:cell envelope"/>
    <property type="evidence" value="ECO:0007669"/>
    <property type="project" value="UniProtKB-SubCell"/>
</dbReference>
<dbReference type="PROSITE" id="PS50005">
    <property type="entry name" value="TPR"/>
    <property type="match status" value="1"/>
</dbReference>
<dbReference type="AlphaFoldDB" id="A0A7W6ZQX6"/>
<evidence type="ECO:0000313" key="12">
    <source>
        <dbReference type="Proteomes" id="UP000543836"/>
    </source>
</evidence>
<gene>
    <name evidence="11" type="ORF">GGE60_001183</name>
</gene>
<dbReference type="InterPro" id="IPR003660">
    <property type="entry name" value="HAMP_dom"/>
</dbReference>
<dbReference type="CDD" id="cd07302">
    <property type="entry name" value="CHD"/>
    <property type="match status" value="1"/>
</dbReference>
<evidence type="ECO:0000256" key="5">
    <source>
        <dbReference type="ARBA" id="ARBA00022989"/>
    </source>
</evidence>
<dbReference type="InterPro" id="IPR001054">
    <property type="entry name" value="A/G_cyclase"/>
</dbReference>
<dbReference type="GO" id="GO:0006171">
    <property type="term" value="P:cAMP biosynthetic process"/>
    <property type="evidence" value="ECO:0007669"/>
    <property type="project" value="TreeGrafter"/>
</dbReference>
<evidence type="ECO:0000256" key="6">
    <source>
        <dbReference type="ARBA" id="ARBA00023136"/>
    </source>
</evidence>
<dbReference type="CDD" id="cd06225">
    <property type="entry name" value="HAMP"/>
    <property type="match status" value="1"/>
</dbReference>
<dbReference type="PROSITE" id="PS50885">
    <property type="entry name" value="HAMP"/>
    <property type="match status" value="1"/>
</dbReference>
<dbReference type="PANTHER" id="PTHR43081">
    <property type="entry name" value="ADENYLATE CYCLASE, TERMINAL-DIFFERENTIATION SPECIFIC-RELATED"/>
    <property type="match status" value="1"/>
</dbReference>